<feature type="compositionally biased region" description="Basic residues" evidence="10">
    <location>
        <begin position="1"/>
        <end position="11"/>
    </location>
</feature>
<protein>
    <submittedName>
        <fullName evidence="11">Uncharacterized protein</fullName>
    </submittedName>
</protein>
<feature type="compositionally biased region" description="Acidic residues" evidence="10">
    <location>
        <begin position="21"/>
        <end position="45"/>
    </location>
</feature>
<keyword evidence="8" id="KW-0966">Cell projection</keyword>
<evidence type="ECO:0000256" key="2">
    <source>
        <dbReference type="ARBA" id="ARBA00004245"/>
    </source>
</evidence>
<keyword evidence="12" id="KW-1185">Reference proteome</keyword>
<dbReference type="SUPFAM" id="SSF50969">
    <property type="entry name" value="YVTN repeat-like/Quinoprotein amine dehydrogenase"/>
    <property type="match status" value="1"/>
</dbReference>
<comment type="subcellular location">
    <subcellularLocation>
        <location evidence="1">Cell projection</location>
        <location evidence="1">Cilium</location>
    </subcellularLocation>
    <subcellularLocation>
        <location evidence="2">Cytoplasm</location>
        <location evidence="2">Cytoskeleton</location>
    </subcellularLocation>
</comment>
<dbReference type="EMBL" id="JABANO010010568">
    <property type="protein sequence ID" value="KAF4744936.1"/>
    <property type="molecule type" value="Genomic_DNA"/>
</dbReference>
<gene>
    <name evidence="11" type="ORF">FOZ63_032089</name>
</gene>
<feature type="region of interest" description="Disordered" evidence="10">
    <location>
        <begin position="1"/>
        <end position="49"/>
    </location>
</feature>
<sequence>ARIRNMKRREAKARAQSEEPRDGEEEEEGEREEKGDDEDIEEPEVEMAKEGHVTACCLSQPSGRLLAGVGRYEGYLWELVDGEEEAMPRLGLMPDAHPVQMVWSPSGRFLIVGYNNGRVWLVPKDSSLTTYIEVACGDAMRGPIAAARLSVDDRCLAVASRDGSLSIHTLQSDKIFDASRLLAAQRREGKSGIVDDMFPTTDCSLRCDLPPVDNSCWEVLADKAEVPGGMKSITTRSHYSLEKEKLKAEEEKAHAVAEGHKENVRKEVAMLRQQLEDIRSAFHKEVEEASLQPLTVKEAATLFTVDDEYVQSLRHQIDSTVEEVNIEMAYDVEKSKLGVSKVEDHFLRDVDCEAIQVQSFDRSASPVGTFRVQTLPEHFHEELTRLKGLLERSGTTGLRSRRRQDENKPPGAASGGDGMIVSLGDPADGQQRTLTTALKREMRRAKREHRRRQLEELKNAKPDGSIDDEMDVEAIRRAEAGMGHYVLRSSPNYQLRDSERMNTNIKRRQMLLCRLASVPQQPSEGSYTAVLETIIQALRKDLPEEYPDARYNLVTEGRAGPLLPEPPREQVSDLILGDDGLPSAAVNRNQARSLLEDRSESGRVREQLVSAQKDIFLRVKCDVDAFNKRVAALSNEKSKLHADLKMAQI</sequence>
<evidence type="ECO:0000313" key="12">
    <source>
        <dbReference type="Proteomes" id="UP000553632"/>
    </source>
</evidence>
<evidence type="ECO:0000256" key="8">
    <source>
        <dbReference type="ARBA" id="ARBA00023273"/>
    </source>
</evidence>
<dbReference type="Gene3D" id="2.130.10.10">
    <property type="entry name" value="YVTN repeat-like/Quinoprotein amine dehydrogenase"/>
    <property type="match status" value="1"/>
</dbReference>
<reference evidence="11 12" key="1">
    <citation type="submission" date="2020-04" db="EMBL/GenBank/DDBJ databases">
        <title>Perkinsus olseni comparative genomics.</title>
        <authorList>
            <person name="Bogema D.R."/>
        </authorList>
    </citation>
    <scope>NUCLEOTIDE SEQUENCE [LARGE SCALE GENOMIC DNA]</scope>
    <source>
        <strain evidence="11 12">ATCC PRA-207</strain>
    </source>
</reference>
<evidence type="ECO:0000256" key="3">
    <source>
        <dbReference type="ARBA" id="ARBA00022490"/>
    </source>
</evidence>
<keyword evidence="5" id="KW-0677">Repeat</keyword>
<accession>A0A7J6TKI9</accession>
<evidence type="ECO:0000256" key="4">
    <source>
        <dbReference type="ARBA" id="ARBA00022574"/>
    </source>
</evidence>
<keyword evidence="4" id="KW-0853">WD repeat</keyword>
<keyword evidence="3" id="KW-0963">Cytoplasm</keyword>
<dbReference type="GO" id="GO:0005856">
    <property type="term" value="C:cytoskeleton"/>
    <property type="evidence" value="ECO:0007669"/>
    <property type="project" value="UniProtKB-SubCell"/>
</dbReference>
<dbReference type="InterPro" id="IPR011044">
    <property type="entry name" value="Quino_amine_DH_bsu"/>
</dbReference>
<proteinExistence type="predicted"/>
<name>A0A7J6TKI9_PEROL</name>
<feature type="non-terminal residue" evidence="11">
    <location>
        <position position="649"/>
    </location>
</feature>
<dbReference type="AlphaFoldDB" id="A0A7J6TKI9"/>
<comment type="caution">
    <text evidence="11">The sequence shown here is derived from an EMBL/GenBank/DDBJ whole genome shotgun (WGS) entry which is preliminary data.</text>
</comment>
<keyword evidence="7" id="KW-0206">Cytoskeleton</keyword>
<dbReference type="PANTHER" id="PTHR14885:SF3">
    <property type="entry name" value="CILIA- AND FLAGELLA-ASSOCIATED PROTEIN 44"/>
    <property type="match status" value="1"/>
</dbReference>
<evidence type="ECO:0000313" key="11">
    <source>
        <dbReference type="EMBL" id="KAF4744936.1"/>
    </source>
</evidence>
<feature type="region of interest" description="Disordered" evidence="10">
    <location>
        <begin position="391"/>
        <end position="428"/>
    </location>
</feature>
<dbReference type="InterPro" id="IPR015943">
    <property type="entry name" value="WD40/YVTN_repeat-like_dom_sf"/>
</dbReference>
<keyword evidence="6 9" id="KW-0175">Coiled coil</keyword>
<evidence type="ECO:0000256" key="7">
    <source>
        <dbReference type="ARBA" id="ARBA00023212"/>
    </source>
</evidence>
<dbReference type="Proteomes" id="UP000553632">
    <property type="component" value="Unassembled WGS sequence"/>
</dbReference>
<evidence type="ECO:0000256" key="1">
    <source>
        <dbReference type="ARBA" id="ARBA00004138"/>
    </source>
</evidence>
<feature type="non-terminal residue" evidence="11">
    <location>
        <position position="1"/>
    </location>
</feature>
<dbReference type="GO" id="GO:0005929">
    <property type="term" value="C:cilium"/>
    <property type="evidence" value="ECO:0007669"/>
    <property type="project" value="UniProtKB-SubCell"/>
</dbReference>
<evidence type="ECO:0000256" key="9">
    <source>
        <dbReference type="SAM" id="Coils"/>
    </source>
</evidence>
<evidence type="ECO:0000256" key="5">
    <source>
        <dbReference type="ARBA" id="ARBA00022737"/>
    </source>
</evidence>
<feature type="coiled-coil region" evidence="9">
    <location>
        <begin position="243"/>
        <end position="281"/>
    </location>
</feature>
<evidence type="ECO:0000256" key="10">
    <source>
        <dbReference type="SAM" id="MobiDB-lite"/>
    </source>
</evidence>
<organism evidence="11 12">
    <name type="scientific">Perkinsus olseni</name>
    <name type="common">Perkinsus atlanticus</name>
    <dbReference type="NCBI Taxonomy" id="32597"/>
    <lineage>
        <taxon>Eukaryota</taxon>
        <taxon>Sar</taxon>
        <taxon>Alveolata</taxon>
        <taxon>Perkinsozoa</taxon>
        <taxon>Perkinsea</taxon>
        <taxon>Perkinsida</taxon>
        <taxon>Perkinsidae</taxon>
        <taxon>Perkinsus</taxon>
    </lineage>
</organism>
<dbReference type="PANTHER" id="PTHR14885">
    <property type="entry name" value="CILIA- AND FLAGELLA-ASSOCIATED PROTEIN 43-RELATED"/>
    <property type="match status" value="1"/>
</dbReference>
<evidence type="ECO:0000256" key="6">
    <source>
        <dbReference type="ARBA" id="ARBA00023054"/>
    </source>
</evidence>